<evidence type="ECO:0000313" key="7">
    <source>
        <dbReference type="EMBL" id="TCS61338.1"/>
    </source>
</evidence>
<evidence type="ECO:0000256" key="5">
    <source>
        <dbReference type="SAM" id="Phobius"/>
    </source>
</evidence>
<dbReference type="SUPFAM" id="SSF141322">
    <property type="entry name" value="NfeD domain-like"/>
    <property type="match status" value="1"/>
</dbReference>
<dbReference type="EMBL" id="SLZW01000008">
    <property type="protein sequence ID" value="TCS61338.1"/>
    <property type="molecule type" value="Genomic_DNA"/>
</dbReference>
<proteinExistence type="predicted"/>
<keyword evidence="8" id="KW-1185">Reference proteome</keyword>
<evidence type="ECO:0000256" key="4">
    <source>
        <dbReference type="ARBA" id="ARBA00023136"/>
    </source>
</evidence>
<gene>
    <name evidence="7" type="ORF">EDD55_108138</name>
</gene>
<dbReference type="OrthoDB" id="9810336at2"/>
<comment type="subcellular location">
    <subcellularLocation>
        <location evidence="1">Membrane</location>
        <topology evidence="1">Multi-pass membrane protein</topology>
    </subcellularLocation>
</comment>
<dbReference type="Pfam" id="PF01957">
    <property type="entry name" value="NfeD"/>
    <property type="match status" value="1"/>
</dbReference>
<dbReference type="InterPro" id="IPR012340">
    <property type="entry name" value="NA-bd_OB-fold"/>
</dbReference>
<protein>
    <recommendedName>
        <fullName evidence="6">NfeD-like C-terminal domain-containing protein</fullName>
    </recommendedName>
</protein>
<dbReference type="GO" id="GO:0005886">
    <property type="term" value="C:plasma membrane"/>
    <property type="evidence" value="ECO:0007669"/>
    <property type="project" value="TreeGrafter"/>
</dbReference>
<dbReference type="PANTHER" id="PTHR33507">
    <property type="entry name" value="INNER MEMBRANE PROTEIN YBBJ"/>
    <property type="match status" value="1"/>
</dbReference>
<reference evidence="7 8" key="1">
    <citation type="submission" date="2019-03" db="EMBL/GenBank/DDBJ databases">
        <title>Genomic Encyclopedia of Type Strains, Phase IV (KMG-IV): sequencing the most valuable type-strain genomes for metagenomic binning, comparative biology and taxonomic classification.</title>
        <authorList>
            <person name="Goeker M."/>
        </authorList>
    </citation>
    <scope>NUCLEOTIDE SEQUENCE [LARGE SCALE GENOMIC DNA]</scope>
    <source>
        <strain evidence="7 8">DSM 101688</strain>
    </source>
</reference>
<dbReference type="InterPro" id="IPR052165">
    <property type="entry name" value="Membrane_assoc_protease"/>
</dbReference>
<keyword evidence="2 5" id="KW-0812">Transmembrane</keyword>
<dbReference type="PANTHER" id="PTHR33507:SF3">
    <property type="entry name" value="INNER MEMBRANE PROTEIN YBBJ"/>
    <property type="match status" value="1"/>
</dbReference>
<dbReference type="InterPro" id="IPR002810">
    <property type="entry name" value="NfeD-like_C"/>
</dbReference>
<dbReference type="RefSeq" id="WP_132939631.1">
    <property type="nucleotide sequence ID" value="NZ_CP119676.1"/>
</dbReference>
<name>A0A4R3J673_9PROT</name>
<evidence type="ECO:0000256" key="3">
    <source>
        <dbReference type="ARBA" id="ARBA00022989"/>
    </source>
</evidence>
<dbReference type="Gene3D" id="2.40.50.140">
    <property type="entry name" value="Nucleic acid-binding proteins"/>
    <property type="match status" value="1"/>
</dbReference>
<evidence type="ECO:0000313" key="8">
    <source>
        <dbReference type="Proteomes" id="UP000295304"/>
    </source>
</evidence>
<organism evidence="7 8">
    <name type="scientific">Varunaivibrio sulfuroxidans</name>
    <dbReference type="NCBI Taxonomy" id="1773489"/>
    <lineage>
        <taxon>Bacteria</taxon>
        <taxon>Pseudomonadati</taxon>
        <taxon>Pseudomonadota</taxon>
        <taxon>Alphaproteobacteria</taxon>
        <taxon>Rhodospirillales</taxon>
        <taxon>Magnetovibrionaceae</taxon>
        <taxon>Varunaivibrio</taxon>
    </lineage>
</organism>
<comment type="caution">
    <text evidence="7">The sequence shown here is derived from an EMBL/GenBank/DDBJ whole genome shotgun (WGS) entry which is preliminary data.</text>
</comment>
<sequence>MDVFLGHLTGWHWLIVAVVFIIIESIAPGFVFLWVGISAALIGVALFIVPGMPLEAQGLAFAVLSVGSIVVGRVWMSKNTPPSDHPVLNQRGAQYIGRHVVLDGALVNGYGKIRLDDTSWTVVCAEDIAAGRRVEIVGVEGTSLRVIPC</sequence>
<feature type="domain" description="NfeD-like C-terminal" evidence="6">
    <location>
        <begin position="93"/>
        <end position="146"/>
    </location>
</feature>
<dbReference type="AlphaFoldDB" id="A0A4R3J673"/>
<evidence type="ECO:0000259" key="6">
    <source>
        <dbReference type="Pfam" id="PF01957"/>
    </source>
</evidence>
<keyword evidence="4 5" id="KW-0472">Membrane</keyword>
<feature type="transmembrane region" description="Helical" evidence="5">
    <location>
        <begin position="6"/>
        <end position="23"/>
    </location>
</feature>
<dbReference type="Proteomes" id="UP000295304">
    <property type="component" value="Unassembled WGS sequence"/>
</dbReference>
<keyword evidence="3 5" id="KW-1133">Transmembrane helix</keyword>
<feature type="transmembrane region" description="Helical" evidence="5">
    <location>
        <begin position="58"/>
        <end position="76"/>
    </location>
</feature>
<evidence type="ECO:0000256" key="2">
    <source>
        <dbReference type="ARBA" id="ARBA00022692"/>
    </source>
</evidence>
<accession>A0A4R3J673</accession>
<feature type="transmembrane region" description="Helical" evidence="5">
    <location>
        <begin position="30"/>
        <end position="52"/>
    </location>
</feature>
<evidence type="ECO:0000256" key="1">
    <source>
        <dbReference type="ARBA" id="ARBA00004141"/>
    </source>
</evidence>